<gene>
    <name evidence="3" type="ORF">ATANTOWER_022957</name>
</gene>
<evidence type="ECO:0000313" key="4">
    <source>
        <dbReference type="Proteomes" id="UP001345963"/>
    </source>
</evidence>
<keyword evidence="2" id="KW-0472">Membrane</keyword>
<keyword evidence="2" id="KW-1133">Transmembrane helix</keyword>
<evidence type="ECO:0000256" key="2">
    <source>
        <dbReference type="SAM" id="Phobius"/>
    </source>
</evidence>
<dbReference type="Proteomes" id="UP001345963">
    <property type="component" value="Unassembled WGS sequence"/>
</dbReference>
<keyword evidence="4" id="KW-1185">Reference proteome</keyword>
<dbReference type="Gene3D" id="3.40.50.2300">
    <property type="match status" value="1"/>
</dbReference>
<evidence type="ECO:0000256" key="1">
    <source>
        <dbReference type="SAM" id="MobiDB-lite"/>
    </source>
</evidence>
<name>A0ABU7AKG2_9TELE</name>
<feature type="region of interest" description="Disordered" evidence="1">
    <location>
        <begin position="1"/>
        <end position="28"/>
    </location>
</feature>
<protein>
    <submittedName>
        <fullName evidence="3">Uncharacterized protein</fullName>
    </submittedName>
</protein>
<dbReference type="EMBL" id="JAHUTI010020176">
    <property type="protein sequence ID" value="MED6238488.1"/>
    <property type="molecule type" value="Genomic_DNA"/>
</dbReference>
<keyword evidence="2" id="KW-0812">Transmembrane</keyword>
<feature type="transmembrane region" description="Helical" evidence="2">
    <location>
        <begin position="93"/>
        <end position="112"/>
    </location>
</feature>
<reference evidence="3 4" key="1">
    <citation type="submission" date="2021-07" db="EMBL/GenBank/DDBJ databases">
        <authorList>
            <person name="Palmer J.M."/>
        </authorList>
    </citation>
    <scope>NUCLEOTIDE SEQUENCE [LARGE SCALE GENOMIC DNA]</scope>
    <source>
        <strain evidence="3 4">AT_MEX2019</strain>
        <tissue evidence="3">Muscle</tissue>
    </source>
</reference>
<evidence type="ECO:0000313" key="3">
    <source>
        <dbReference type="EMBL" id="MED6238488.1"/>
    </source>
</evidence>
<organism evidence="3 4">
    <name type="scientific">Ataeniobius toweri</name>
    <dbReference type="NCBI Taxonomy" id="208326"/>
    <lineage>
        <taxon>Eukaryota</taxon>
        <taxon>Metazoa</taxon>
        <taxon>Chordata</taxon>
        <taxon>Craniata</taxon>
        <taxon>Vertebrata</taxon>
        <taxon>Euteleostomi</taxon>
        <taxon>Actinopterygii</taxon>
        <taxon>Neopterygii</taxon>
        <taxon>Teleostei</taxon>
        <taxon>Neoteleostei</taxon>
        <taxon>Acanthomorphata</taxon>
        <taxon>Ovalentaria</taxon>
        <taxon>Atherinomorphae</taxon>
        <taxon>Cyprinodontiformes</taxon>
        <taxon>Goodeidae</taxon>
        <taxon>Ataeniobius</taxon>
    </lineage>
</organism>
<sequence>MGEKERRRGYTNSEQTVRDSELTRQQSAAPTIWIKRKRSAREVERVGADRTSGRAAVNPNRLRCEWDYAGCSGSFIGAATAAGGNMRLQSFPVPLLLLLLLLLTGFCSGTSFPNNINIGGLFPTGSHEYEVFRFALAQHQDVPKLVPQVDMVDTGSSFAMTYAC</sequence>
<comment type="caution">
    <text evidence="3">The sequence shown here is derived from an EMBL/GenBank/DDBJ whole genome shotgun (WGS) entry which is preliminary data.</text>
</comment>
<proteinExistence type="predicted"/>
<accession>A0ABU7AKG2</accession>